<evidence type="ECO:0000313" key="1">
    <source>
        <dbReference type="EMBL" id="ELS63053.1"/>
    </source>
</evidence>
<keyword evidence="2" id="KW-1185">Reference proteome</keyword>
<accession>A0A9W5LLQ2</accession>
<reference evidence="1 2" key="1">
    <citation type="journal article" date="2014" name="Syst. Appl. Microbiol.">
        <title>Genomic insights into the taxonomic status of the three subspecies of Bacillus subtilis.</title>
        <authorList>
            <person name="Yi H."/>
            <person name="Chun J."/>
            <person name="Cha C.J."/>
        </authorList>
    </citation>
    <scope>NUCLEOTIDE SEQUENCE [LARGE SCALE GENOMIC DNA]</scope>
    <source>
        <strain evidence="1 2">KCTC 13429</strain>
    </source>
</reference>
<gene>
    <name evidence="1" type="ORF">BSI_04440</name>
</gene>
<comment type="caution">
    <text evidence="1">The sequence shown here is derived from an EMBL/GenBank/DDBJ whole genome shotgun (WGS) entry which is preliminary data.</text>
</comment>
<proteinExistence type="predicted"/>
<sequence length="37" mass="4292">MMYETIRVGDWVIKADVEENDHFIPEGLPKLLFNSIA</sequence>
<dbReference type="EMBL" id="AMXN01000001">
    <property type="protein sequence ID" value="ELS63053.1"/>
    <property type="molecule type" value="Genomic_DNA"/>
</dbReference>
<evidence type="ECO:0000313" key="2">
    <source>
        <dbReference type="Proteomes" id="UP000011182"/>
    </source>
</evidence>
<organism evidence="1 2">
    <name type="scientific">Bacillus inaquosorum KCTC 13429</name>
    <dbReference type="NCBI Taxonomy" id="1236548"/>
    <lineage>
        <taxon>Bacteria</taxon>
        <taxon>Bacillati</taxon>
        <taxon>Bacillota</taxon>
        <taxon>Bacilli</taxon>
        <taxon>Bacillales</taxon>
        <taxon>Bacillaceae</taxon>
        <taxon>Bacillus</taxon>
    </lineage>
</organism>
<dbReference type="Proteomes" id="UP000011182">
    <property type="component" value="Unassembled WGS sequence"/>
</dbReference>
<protein>
    <submittedName>
        <fullName evidence="1">Uncharacterized protein</fullName>
    </submittedName>
</protein>
<dbReference type="AlphaFoldDB" id="A0A9W5LLQ2"/>
<name>A0A9W5LLQ2_9BACI</name>